<gene>
    <name evidence="2" type="ORF">BatF92_43060</name>
</gene>
<evidence type="ECO:0000313" key="3">
    <source>
        <dbReference type="Proteomes" id="UP000500882"/>
    </source>
</evidence>
<name>A0A679HD96_BACT4</name>
<accession>A0A679HD96</accession>
<keyword evidence="1" id="KW-0732">Signal</keyword>
<evidence type="ECO:0000256" key="1">
    <source>
        <dbReference type="SAM" id="SignalP"/>
    </source>
</evidence>
<sequence length="390" mass="43540">MKKYLTNVLLLLCLLTACSKSDGGNDEGSEDWMKDFAPTSIRNKGLCLSMGETMNNWYIKILQKSQNEVLMVANDASWKLSDFYCEYSKTGTNEGFLIIEYTINIGEMSVEHYEELTLNFSSAHGGTFDGIDEYYSNGIERENRVNGKFTFDMGDLSDFDEDGGDKSASSLLGVKISSVFASIQTSIPYPNFTITVSVVKNSTQGLPQTVGFCMGTSPHPTLENAVFVNEEKSGYMNNYASVLGGLIGYIGILKPATRYFIRPYHKEGNKVIYYQEQSVETLGGEISLELKETSPQHFSLRYDIKKQGTYRMYAQYRIHTSGYCNNDKFVNDELGTKSKGSGSIAFDLSGISYTWRQVHVLWGEIEDLSTGIIYTAPQAFYGGAGEIIYQ</sequence>
<protein>
    <recommendedName>
        <fullName evidence="4">Lipoprotein</fullName>
    </recommendedName>
</protein>
<dbReference type="RefSeq" id="WP_022470562.1">
    <property type="nucleotide sequence ID" value="NZ_AP022660.1"/>
</dbReference>
<dbReference type="EMBL" id="AP022660">
    <property type="protein sequence ID" value="BCA52364.1"/>
    <property type="molecule type" value="Genomic_DNA"/>
</dbReference>
<organism evidence="2 3">
    <name type="scientific">Bacteroides thetaiotaomicron</name>
    <dbReference type="NCBI Taxonomy" id="818"/>
    <lineage>
        <taxon>Bacteria</taxon>
        <taxon>Pseudomonadati</taxon>
        <taxon>Bacteroidota</taxon>
        <taxon>Bacteroidia</taxon>
        <taxon>Bacteroidales</taxon>
        <taxon>Bacteroidaceae</taxon>
        <taxon>Bacteroides</taxon>
    </lineage>
</organism>
<dbReference type="AlphaFoldDB" id="A0A679HD96"/>
<feature type="signal peptide" evidence="1">
    <location>
        <begin position="1"/>
        <end position="19"/>
    </location>
</feature>
<evidence type="ECO:0000313" key="2">
    <source>
        <dbReference type="EMBL" id="BCA52364.1"/>
    </source>
</evidence>
<dbReference type="Proteomes" id="UP000500882">
    <property type="component" value="Chromosome"/>
</dbReference>
<evidence type="ECO:0008006" key="4">
    <source>
        <dbReference type="Google" id="ProtNLM"/>
    </source>
</evidence>
<proteinExistence type="predicted"/>
<feature type="chain" id="PRO_5025423915" description="Lipoprotein" evidence="1">
    <location>
        <begin position="20"/>
        <end position="390"/>
    </location>
</feature>
<reference evidence="2 3" key="1">
    <citation type="submission" date="2020-02" db="EMBL/GenBank/DDBJ databases">
        <title>Whole-genome sequencing and comparative analysis of the genomes of Bacteroides thetaiotaomicron and Escherichia coli isolated from a healthy resident in Vietnam.</title>
        <authorList>
            <person name="Mohsin M."/>
            <person name="Tanaka K."/>
            <person name="Kawahara R."/>
            <person name="Kondo S."/>
            <person name="Noguchi H."/>
            <person name="Motooka D."/>
            <person name="Nakamura S."/>
            <person name="Khong D.T."/>
            <person name="Nguyen T.N."/>
            <person name="Tran H.T."/>
            <person name="Yamamoto Y."/>
        </authorList>
    </citation>
    <scope>NUCLEOTIDE SEQUENCE [LARGE SCALE GENOMIC DNA]</scope>
    <source>
        <strain evidence="2 3">F9-2</strain>
    </source>
</reference>
<dbReference type="PROSITE" id="PS51257">
    <property type="entry name" value="PROKAR_LIPOPROTEIN"/>
    <property type="match status" value="1"/>
</dbReference>